<feature type="compositionally biased region" description="Low complexity" evidence="1">
    <location>
        <begin position="1"/>
        <end position="20"/>
    </location>
</feature>
<gene>
    <name evidence="3" type="ORF">Srubr_20960</name>
</gene>
<dbReference type="SMART" id="SM00922">
    <property type="entry name" value="MR_MLE"/>
    <property type="match status" value="1"/>
</dbReference>
<proteinExistence type="predicted"/>
<comment type="caution">
    <text evidence="3">The sequence shown here is derived from an EMBL/GenBank/DDBJ whole genome shotgun (WGS) entry which is preliminary data.</text>
</comment>
<dbReference type="SUPFAM" id="SSF51604">
    <property type="entry name" value="Enolase C-terminal domain-like"/>
    <property type="match status" value="1"/>
</dbReference>
<evidence type="ECO:0000313" key="4">
    <source>
        <dbReference type="Proteomes" id="UP000646738"/>
    </source>
</evidence>
<dbReference type="SUPFAM" id="SSF54826">
    <property type="entry name" value="Enolase N-terminal domain-like"/>
    <property type="match status" value="1"/>
</dbReference>
<sequence>MTSEPTVTPAAVTEAASSAVPPAPAARPSPAGRGTWSERATGSERVTAVRLHTVAVTRRTTWLLAEVRGSDGTTGWGELSDLPGGDPAAPLSELATGITGTTWGRAVTWLDTHGQRWADAPAGATARLARRTVLGGLATAVADAAARRAALPLGHWIRRAAAPPPAPAGPPDRAAPPPSPACAAPPAGAPRVALYANINRAMTTRTPQAAARLAARAVAAGFRAVKCAPFDGLPAGDRLGAGLEIARAVRDAVGTEVDVLLDAHHLVTVADMLSRSEEFAALRPGWLEDAAPLDDVTGLRRLRDALGVPLAGGEFTGREQQVLPALRGGVLDVLLPDVKHAGGPLPALRLARLAQRYGADVSFHNPSGPVATAAAAHLTLLAGSALPLEVMFGERNGPAGWGTPPHLLVDGAYVLPSGPGLGLAPLPAPRDLSADGGVTP</sequence>
<evidence type="ECO:0000256" key="1">
    <source>
        <dbReference type="SAM" id="MobiDB-lite"/>
    </source>
</evidence>
<feature type="domain" description="Mandelate racemase/muconate lactonizing enzyme C-terminal" evidence="2">
    <location>
        <begin position="207"/>
        <end position="309"/>
    </location>
</feature>
<dbReference type="EMBL" id="BNEA01000007">
    <property type="protein sequence ID" value="GHI52250.1"/>
    <property type="molecule type" value="Genomic_DNA"/>
</dbReference>
<dbReference type="Pfam" id="PF13378">
    <property type="entry name" value="MR_MLE_C"/>
    <property type="match status" value="1"/>
</dbReference>
<evidence type="ECO:0000259" key="2">
    <source>
        <dbReference type="SMART" id="SM00922"/>
    </source>
</evidence>
<evidence type="ECO:0000313" key="3">
    <source>
        <dbReference type="EMBL" id="GHI52250.1"/>
    </source>
</evidence>
<dbReference type="SFLD" id="SFLDS00001">
    <property type="entry name" value="Enolase"/>
    <property type="match status" value="1"/>
</dbReference>
<dbReference type="Gene3D" id="3.20.20.120">
    <property type="entry name" value="Enolase-like C-terminal domain"/>
    <property type="match status" value="1"/>
</dbReference>
<dbReference type="PANTHER" id="PTHR48080:SF2">
    <property type="entry name" value="D-GALACTONATE DEHYDRATASE"/>
    <property type="match status" value="1"/>
</dbReference>
<name>A0ABQ3R8S4_STRRR</name>
<feature type="region of interest" description="Disordered" evidence="1">
    <location>
        <begin position="162"/>
        <end position="185"/>
    </location>
</feature>
<keyword evidence="4" id="KW-1185">Reference proteome</keyword>
<organism evidence="3 4">
    <name type="scientific">Streptomyces rubradiris</name>
    <name type="common">Streptomyces achromogenes subsp. rubradiris</name>
    <dbReference type="NCBI Taxonomy" id="285531"/>
    <lineage>
        <taxon>Bacteria</taxon>
        <taxon>Bacillati</taxon>
        <taxon>Actinomycetota</taxon>
        <taxon>Actinomycetes</taxon>
        <taxon>Kitasatosporales</taxon>
        <taxon>Streptomycetaceae</taxon>
        <taxon>Streptomyces</taxon>
    </lineage>
</organism>
<dbReference type="PANTHER" id="PTHR48080">
    <property type="entry name" value="D-GALACTONATE DEHYDRATASE-RELATED"/>
    <property type="match status" value="1"/>
</dbReference>
<dbReference type="Proteomes" id="UP000646738">
    <property type="component" value="Unassembled WGS sequence"/>
</dbReference>
<dbReference type="InterPro" id="IPR029065">
    <property type="entry name" value="Enolase_C-like"/>
</dbReference>
<dbReference type="InterPro" id="IPR034593">
    <property type="entry name" value="DgoD-like"/>
</dbReference>
<dbReference type="Gene3D" id="3.30.390.10">
    <property type="entry name" value="Enolase-like, N-terminal domain"/>
    <property type="match status" value="1"/>
</dbReference>
<feature type="compositionally biased region" description="Pro residues" evidence="1">
    <location>
        <begin position="162"/>
        <end position="180"/>
    </location>
</feature>
<dbReference type="InterPro" id="IPR036849">
    <property type="entry name" value="Enolase-like_C_sf"/>
</dbReference>
<dbReference type="InterPro" id="IPR013342">
    <property type="entry name" value="Mandelate_racemase_C"/>
</dbReference>
<reference evidence="4" key="1">
    <citation type="submission" date="2023-07" db="EMBL/GenBank/DDBJ databases">
        <title>Whole genome shotgun sequence of Streptomyces achromogenes subsp. rubradiris NBRC 14000.</title>
        <authorList>
            <person name="Komaki H."/>
            <person name="Tamura T."/>
        </authorList>
    </citation>
    <scope>NUCLEOTIDE SEQUENCE [LARGE SCALE GENOMIC DNA]</scope>
    <source>
        <strain evidence="4">NBRC 14000</strain>
    </source>
</reference>
<dbReference type="RefSeq" id="WP_189999634.1">
    <property type="nucleotide sequence ID" value="NZ_BNCB01000031.1"/>
</dbReference>
<accession>A0ABQ3R8S4</accession>
<dbReference type="InterPro" id="IPR029017">
    <property type="entry name" value="Enolase-like_N"/>
</dbReference>
<feature type="region of interest" description="Disordered" evidence="1">
    <location>
        <begin position="1"/>
        <end position="43"/>
    </location>
</feature>
<protein>
    <recommendedName>
        <fullName evidence="2">Mandelate racemase/muconate lactonizing enzyme C-terminal domain-containing protein</fullName>
    </recommendedName>
</protein>